<reference evidence="1 2" key="1">
    <citation type="submission" date="2019-05" db="EMBL/GenBank/DDBJ databases">
        <title>Another draft genome of Portunus trituberculatus and its Hox gene families provides insights of decapod evolution.</title>
        <authorList>
            <person name="Jeong J.-H."/>
            <person name="Song I."/>
            <person name="Kim S."/>
            <person name="Choi T."/>
            <person name="Kim D."/>
            <person name="Ryu S."/>
            <person name="Kim W."/>
        </authorList>
    </citation>
    <scope>NUCLEOTIDE SEQUENCE [LARGE SCALE GENOMIC DNA]</scope>
    <source>
        <tissue evidence="1">Muscle</tissue>
    </source>
</reference>
<evidence type="ECO:0000313" key="2">
    <source>
        <dbReference type="Proteomes" id="UP000324222"/>
    </source>
</evidence>
<name>A0A5B7K1Q7_PORTR</name>
<evidence type="ECO:0000313" key="1">
    <source>
        <dbReference type="EMBL" id="MPD00467.1"/>
    </source>
</evidence>
<gene>
    <name evidence="1" type="ORF">E2C01_095940</name>
</gene>
<dbReference type="EMBL" id="VSRR010123032">
    <property type="protein sequence ID" value="MPD00467.1"/>
    <property type="molecule type" value="Genomic_DNA"/>
</dbReference>
<sequence>MDECGKIGCVDELRSKGLIAAIPCLLHHQGGTLLCTAPSLTLPPSPNQHRRRYCHSGGEAASLGAFISVPLTHAAVATPAIKGFRLAAAQQTPATTTPAAAAAAAAAAARKILHGTLTLRGHHLLLLVLWWWWSCPWRE</sequence>
<dbReference type="Proteomes" id="UP000324222">
    <property type="component" value="Unassembled WGS sequence"/>
</dbReference>
<accession>A0A5B7K1Q7</accession>
<dbReference type="AlphaFoldDB" id="A0A5B7K1Q7"/>
<keyword evidence="2" id="KW-1185">Reference proteome</keyword>
<protein>
    <submittedName>
        <fullName evidence="1">Uncharacterized protein</fullName>
    </submittedName>
</protein>
<organism evidence="1 2">
    <name type="scientific">Portunus trituberculatus</name>
    <name type="common">Swimming crab</name>
    <name type="synonym">Neptunus trituberculatus</name>
    <dbReference type="NCBI Taxonomy" id="210409"/>
    <lineage>
        <taxon>Eukaryota</taxon>
        <taxon>Metazoa</taxon>
        <taxon>Ecdysozoa</taxon>
        <taxon>Arthropoda</taxon>
        <taxon>Crustacea</taxon>
        <taxon>Multicrustacea</taxon>
        <taxon>Malacostraca</taxon>
        <taxon>Eumalacostraca</taxon>
        <taxon>Eucarida</taxon>
        <taxon>Decapoda</taxon>
        <taxon>Pleocyemata</taxon>
        <taxon>Brachyura</taxon>
        <taxon>Eubrachyura</taxon>
        <taxon>Portunoidea</taxon>
        <taxon>Portunidae</taxon>
        <taxon>Portuninae</taxon>
        <taxon>Portunus</taxon>
    </lineage>
</organism>
<proteinExistence type="predicted"/>
<comment type="caution">
    <text evidence="1">The sequence shown here is derived from an EMBL/GenBank/DDBJ whole genome shotgun (WGS) entry which is preliminary data.</text>
</comment>